<dbReference type="Proteomes" id="UP000273022">
    <property type="component" value="Unassembled WGS sequence"/>
</dbReference>
<gene>
    <name evidence="1" type="ORF">D5R81_05150</name>
</gene>
<dbReference type="AlphaFoldDB" id="A0A3A6U3A3"/>
<evidence type="ECO:0000313" key="1">
    <source>
        <dbReference type="EMBL" id="RJY18510.1"/>
    </source>
</evidence>
<accession>A0A3A6U3A3</accession>
<keyword evidence="2" id="KW-1185">Reference proteome</keyword>
<protein>
    <submittedName>
        <fullName evidence="1">Uncharacterized protein</fullName>
    </submittedName>
</protein>
<sequence>MPKSRHASDIASYTVPKKAPTELEVLQIASSRVIPITVIKCSTQSYVCAQRAIEIDEDIVVTNIQSCRYYIAKSRQF</sequence>
<dbReference type="EMBL" id="QYYH01000021">
    <property type="protein sequence ID" value="RJY18510.1"/>
    <property type="molecule type" value="Genomic_DNA"/>
</dbReference>
<name>A0A3A6U3A3_9GAMM</name>
<comment type="caution">
    <text evidence="1">The sequence shown here is derived from an EMBL/GenBank/DDBJ whole genome shotgun (WGS) entry which is preliminary data.</text>
</comment>
<organism evidence="1 2">
    <name type="scientific">Parashewanella spongiae</name>
    <dbReference type="NCBI Taxonomy" id="342950"/>
    <lineage>
        <taxon>Bacteria</taxon>
        <taxon>Pseudomonadati</taxon>
        <taxon>Pseudomonadota</taxon>
        <taxon>Gammaproteobacteria</taxon>
        <taxon>Alteromonadales</taxon>
        <taxon>Shewanellaceae</taxon>
        <taxon>Parashewanella</taxon>
    </lineage>
</organism>
<reference evidence="1 2" key="1">
    <citation type="submission" date="2018-09" db="EMBL/GenBank/DDBJ databases">
        <title>Phylogeny of the Shewanellaceae, and recommendation for two new genera, Pseudoshewanella and Parashewanella.</title>
        <authorList>
            <person name="Wang G."/>
        </authorList>
    </citation>
    <scope>NUCLEOTIDE SEQUENCE [LARGE SCALE GENOMIC DNA]</scope>
    <source>
        <strain evidence="1 2">KCTC 22492</strain>
    </source>
</reference>
<proteinExistence type="predicted"/>
<evidence type="ECO:0000313" key="2">
    <source>
        <dbReference type="Proteomes" id="UP000273022"/>
    </source>
</evidence>